<dbReference type="Pfam" id="PF00675">
    <property type="entry name" value="Peptidase_M16"/>
    <property type="match status" value="1"/>
</dbReference>
<evidence type="ECO:0000259" key="4">
    <source>
        <dbReference type="Pfam" id="PF05193"/>
    </source>
</evidence>
<comment type="similarity">
    <text evidence="1">Belongs to the peptidase M16 family.</text>
</comment>
<dbReference type="Gene3D" id="3.30.830.10">
    <property type="entry name" value="Metalloenzyme, LuxS/M16 peptidase-like"/>
    <property type="match status" value="2"/>
</dbReference>
<comment type="caution">
    <text evidence="5">The sequence shown here is derived from an EMBL/GenBank/DDBJ whole genome shotgun (WGS) entry which is preliminary data.</text>
</comment>
<evidence type="ECO:0000313" key="5">
    <source>
        <dbReference type="EMBL" id="TCZ69908.1"/>
    </source>
</evidence>
<proteinExistence type="inferred from homology"/>
<accession>A0A4R4E1S3</accession>
<evidence type="ECO:0000313" key="6">
    <source>
        <dbReference type="Proteomes" id="UP000295164"/>
    </source>
</evidence>
<dbReference type="InterPro" id="IPR011249">
    <property type="entry name" value="Metalloenz_LuxS/M16"/>
</dbReference>
<organism evidence="5 6">
    <name type="scientific">Flaviaesturariibacter aridisoli</name>
    <dbReference type="NCBI Taxonomy" id="2545761"/>
    <lineage>
        <taxon>Bacteria</taxon>
        <taxon>Pseudomonadati</taxon>
        <taxon>Bacteroidota</taxon>
        <taxon>Chitinophagia</taxon>
        <taxon>Chitinophagales</taxon>
        <taxon>Chitinophagaceae</taxon>
        <taxon>Flaviaestuariibacter</taxon>
    </lineage>
</organism>
<dbReference type="OrthoDB" id="9811314at2"/>
<name>A0A4R4E1S3_9BACT</name>
<evidence type="ECO:0000256" key="2">
    <source>
        <dbReference type="SAM" id="SignalP"/>
    </source>
</evidence>
<dbReference type="Pfam" id="PF05193">
    <property type="entry name" value="Peptidase_M16_C"/>
    <property type="match status" value="1"/>
</dbReference>
<evidence type="ECO:0000256" key="1">
    <source>
        <dbReference type="ARBA" id="ARBA00007261"/>
    </source>
</evidence>
<dbReference type="PANTHER" id="PTHR11851:SF49">
    <property type="entry name" value="MITOCHONDRIAL-PROCESSING PEPTIDASE SUBUNIT ALPHA"/>
    <property type="match status" value="1"/>
</dbReference>
<reference evidence="5 6" key="1">
    <citation type="submission" date="2019-03" db="EMBL/GenBank/DDBJ databases">
        <authorList>
            <person name="Kim M.K.M."/>
        </authorList>
    </citation>
    <scope>NUCLEOTIDE SEQUENCE [LARGE SCALE GENOMIC DNA]</scope>
    <source>
        <strain evidence="5 6">17J68-15</strain>
    </source>
</reference>
<dbReference type="SUPFAM" id="SSF63411">
    <property type="entry name" value="LuxS/MPP-like metallohydrolase"/>
    <property type="match status" value="2"/>
</dbReference>
<dbReference type="InterPro" id="IPR007863">
    <property type="entry name" value="Peptidase_M16_C"/>
</dbReference>
<dbReference type="PANTHER" id="PTHR11851">
    <property type="entry name" value="METALLOPROTEASE"/>
    <property type="match status" value="1"/>
</dbReference>
<feature type="chain" id="PRO_5020931434" evidence="2">
    <location>
        <begin position="19"/>
        <end position="438"/>
    </location>
</feature>
<dbReference type="Proteomes" id="UP000295164">
    <property type="component" value="Unassembled WGS sequence"/>
</dbReference>
<dbReference type="InterPro" id="IPR011765">
    <property type="entry name" value="Pept_M16_N"/>
</dbReference>
<evidence type="ECO:0000259" key="3">
    <source>
        <dbReference type="Pfam" id="PF00675"/>
    </source>
</evidence>
<dbReference type="RefSeq" id="WP_131852380.1">
    <property type="nucleotide sequence ID" value="NZ_SKFH01000018.1"/>
</dbReference>
<dbReference type="AlphaFoldDB" id="A0A4R4E1S3"/>
<keyword evidence="6" id="KW-1185">Reference proteome</keyword>
<keyword evidence="2" id="KW-0732">Signal</keyword>
<gene>
    <name evidence="5" type="ORF">E0486_11770</name>
</gene>
<sequence>MKKFFFLLSALIAGGALWAQMGAPYELTINGVKVIVQPSGNDIVEIRTIIKGGVQNYTARKAGIEALAMDALTECGTLKRDKNAFKNALDAVSAEMGGETGMDYATFRMNCIKSDLDKVWPLYVEALTQPAFNGTEFSRIRQDALTRIRSMESNPDNAVDQMARRTAFAGQPYALDPMGTTESVTKLTAAETKAYFQKLLHRGRIAIVVVADLPKEELEQRLHGLLDKVPAGPAFVPKKSAFTAAGNSYNAAKKDLATNYVQGVSGGPQPGTPDFNAFMLAMRIFYNRHFVEIRSNNGLSYAPATWFSGGLTPYSVLFASTTEPNKYIITARQLLDKIRKEGFTEDELRNMKTTYLTSTYYRQETNAAQAGSLAANEVLHNNWRRTITLNEDLKKVTLADLNRVFRQYVSNISWVLQGDPTKADEKLFKQKETPAKTF</sequence>
<dbReference type="InterPro" id="IPR050361">
    <property type="entry name" value="MPP/UQCRC_Complex"/>
</dbReference>
<dbReference type="GO" id="GO:0046872">
    <property type="term" value="F:metal ion binding"/>
    <property type="evidence" value="ECO:0007669"/>
    <property type="project" value="InterPro"/>
</dbReference>
<feature type="signal peptide" evidence="2">
    <location>
        <begin position="1"/>
        <end position="18"/>
    </location>
</feature>
<protein>
    <submittedName>
        <fullName evidence="5">Insulinase family protein</fullName>
    </submittedName>
</protein>
<feature type="domain" description="Peptidase M16 N-terminal" evidence="3">
    <location>
        <begin position="41"/>
        <end position="179"/>
    </location>
</feature>
<dbReference type="EMBL" id="SKFH01000018">
    <property type="protein sequence ID" value="TCZ69908.1"/>
    <property type="molecule type" value="Genomic_DNA"/>
</dbReference>
<feature type="domain" description="Peptidase M16 C-terminal" evidence="4">
    <location>
        <begin position="186"/>
        <end position="354"/>
    </location>
</feature>